<dbReference type="AlphaFoldDB" id="M1A9D5"/>
<name>M1A9D5_SOLTU</name>
<dbReference type="Gramene" id="PGSC0003DMT400017741">
    <property type="protein sequence ID" value="PGSC0003DMT400017741"/>
    <property type="gene ID" value="PGSC0003DMG400006887"/>
</dbReference>
<dbReference type="Proteomes" id="UP000011115">
    <property type="component" value="Unassembled WGS sequence"/>
</dbReference>
<dbReference type="InParanoid" id="M1A9D5"/>
<dbReference type="HOGENOM" id="CLU_2762754_0_0_1"/>
<reference evidence="3" key="1">
    <citation type="journal article" date="2011" name="Nature">
        <title>Genome sequence and analysis of the tuber crop potato.</title>
        <authorList>
            <consortium name="The Potato Genome Sequencing Consortium"/>
        </authorList>
    </citation>
    <scope>NUCLEOTIDE SEQUENCE [LARGE SCALE GENOMIC DNA]</scope>
    <source>
        <strain evidence="3">cv. DM1-3 516 R44</strain>
    </source>
</reference>
<accession>M1A9D5</accession>
<evidence type="ECO:0000313" key="2">
    <source>
        <dbReference type="EnsemblPlants" id="PGSC0003DMT400017741"/>
    </source>
</evidence>
<evidence type="ECO:0000256" key="1">
    <source>
        <dbReference type="SAM" id="Phobius"/>
    </source>
</evidence>
<keyword evidence="1" id="KW-0472">Membrane</keyword>
<reference evidence="2" key="2">
    <citation type="submission" date="2015-06" db="UniProtKB">
        <authorList>
            <consortium name="EnsemblPlants"/>
        </authorList>
    </citation>
    <scope>IDENTIFICATION</scope>
    <source>
        <strain evidence="2">DM1-3 516 R44</strain>
    </source>
</reference>
<protein>
    <submittedName>
        <fullName evidence="2">Uncharacterized protein</fullName>
    </submittedName>
</protein>
<feature type="transmembrane region" description="Helical" evidence="1">
    <location>
        <begin position="45"/>
        <end position="63"/>
    </location>
</feature>
<keyword evidence="1" id="KW-1133">Transmembrane helix</keyword>
<keyword evidence="1" id="KW-0812">Transmembrane</keyword>
<evidence type="ECO:0000313" key="3">
    <source>
        <dbReference type="Proteomes" id="UP000011115"/>
    </source>
</evidence>
<proteinExistence type="predicted"/>
<keyword evidence="3" id="KW-1185">Reference proteome</keyword>
<sequence>MGKYVEQLDAGIIRIVTMFNSHCPRSKYCEYIIILVLLTSFMNTHIQMIANSIVIITVFLEAVQLVRARARARAAHW</sequence>
<dbReference type="EnsemblPlants" id="PGSC0003DMT400017741">
    <property type="protein sequence ID" value="PGSC0003DMT400017741"/>
    <property type="gene ID" value="PGSC0003DMG400006887"/>
</dbReference>
<organism evidence="2 3">
    <name type="scientific">Solanum tuberosum</name>
    <name type="common">Potato</name>
    <dbReference type="NCBI Taxonomy" id="4113"/>
    <lineage>
        <taxon>Eukaryota</taxon>
        <taxon>Viridiplantae</taxon>
        <taxon>Streptophyta</taxon>
        <taxon>Embryophyta</taxon>
        <taxon>Tracheophyta</taxon>
        <taxon>Spermatophyta</taxon>
        <taxon>Magnoliopsida</taxon>
        <taxon>eudicotyledons</taxon>
        <taxon>Gunneridae</taxon>
        <taxon>Pentapetalae</taxon>
        <taxon>asterids</taxon>
        <taxon>lamiids</taxon>
        <taxon>Solanales</taxon>
        <taxon>Solanaceae</taxon>
        <taxon>Solanoideae</taxon>
        <taxon>Solaneae</taxon>
        <taxon>Solanum</taxon>
    </lineage>
</organism>
<dbReference type="PaxDb" id="4113-PGSC0003DMT400017741"/>